<keyword evidence="6" id="KW-1185">Reference proteome</keyword>
<comment type="similarity">
    <text evidence="2">Belongs to the glycosyl hydrolase 13 family.</text>
</comment>
<dbReference type="SUPFAM" id="SSF53756">
    <property type="entry name" value="UDP-Glycosyltransferase/glycogen phosphorylase"/>
    <property type="match status" value="1"/>
</dbReference>
<dbReference type="Gene3D" id="2.60.40.1180">
    <property type="entry name" value="Golgi alpha-mannosidase II"/>
    <property type="match status" value="1"/>
</dbReference>
<proteinExistence type="inferred from homology"/>
<dbReference type="InterPro" id="IPR013780">
    <property type="entry name" value="Glyco_hydro_b"/>
</dbReference>
<comment type="caution">
    <text evidence="5">The sequence shown here is derived from an EMBL/GenBank/DDBJ whole genome shotgun (WGS) entry which is preliminary data.</text>
</comment>
<dbReference type="GO" id="GO:0004556">
    <property type="term" value="F:alpha-amylase activity"/>
    <property type="evidence" value="ECO:0007669"/>
    <property type="project" value="UniProtKB-EC"/>
</dbReference>
<dbReference type="EMBL" id="JAVRJZ010000003">
    <property type="protein sequence ID" value="KAK2725143.1"/>
    <property type="molecule type" value="Genomic_DNA"/>
</dbReference>
<sequence>NTDEGPPHDSNYNTINVPINADDTCGGGWACEHRWRQIYNMVAFRNTVFGTTMNDWWDDGGNQIAFCRGGKGFVAINNAGYDMKQTLQTCLPAGTYCDIISGNPDSCVKQITVGGDGRAYIEILAYEDDGILAIHEGVLREFLDTSPFPVILASFGYTMANNGIYQRKLFRELMKAVKDLPVRAVIAFDPDREEKELVPENVVLVRWVPQQDVLGKDNKLQCIVLALIRGKLIIQNIIWT</sequence>
<evidence type="ECO:0000256" key="3">
    <source>
        <dbReference type="ARBA" id="ARBA00012595"/>
    </source>
</evidence>
<dbReference type="Proteomes" id="UP001187531">
    <property type="component" value="Unassembled WGS sequence"/>
</dbReference>
<evidence type="ECO:0000259" key="4">
    <source>
        <dbReference type="SMART" id="SM00632"/>
    </source>
</evidence>
<dbReference type="SMART" id="SM00632">
    <property type="entry name" value="Aamy_C"/>
    <property type="match status" value="1"/>
</dbReference>
<dbReference type="GO" id="GO:0005975">
    <property type="term" value="P:carbohydrate metabolic process"/>
    <property type="evidence" value="ECO:0007669"/>
    <property type="project" value="InterPro"/>
</dbReference>
<evidence type="ECO:0000313" key="5">
    <source>
        <dbReference type="EMBL" id="KAK2725143.1"/>
    </source>
</evidence>
<evidence type="ECO:0000256" key="2">
    <source>
        <dbReference type="ARBA" id="ARBA00008061"/>
    </source>
</evidence>
<dbReference type="PANTHER" id="PTHR43447">
    <property type="entry name" value="ALPHA-AMYLASE"/>
    <property type="match status" value="1"/>
</dbReference>
<gene>
    <name evidence="5" type="ORF">QYM36_001555</name>
</gene>
<dbReference type="SUPFAM" id="SSF51445">
    <property type="entry name" value="(Trans)glycosidases"/>
    <property type="match status" value="1"/>
</dbReference>
<dbReference type="EC" id="3.2.1.1" evidence="3"/>
<dbReference type="GO" id="GO:0043169">
    <property type="term" value="F:cation binding"/>
    <property type="evidence" value="ECO:0007669"/>
    <property type="project" value="InterPro"/>
</dbReference>
<protein>
    <recommendedName>
        <fullName evidence="3">alpha-amylase</fullName>
        <ecNumber evidence="3">3.2.1.1</ecNumber>
    </recommendedName>
</protein>
<dbReference type="InterPro" id="IPR006048">
    <property type="entry name" value="A-amylase/branching_C"/>
</dbReference>
<reference evidence="5" key="1">
    <citation type="submission" date="2023-07" db="EMBL/GenBank/DDBJ databases">
        <title>Chromosome-level genome assembly of Artemia franciscana.</title>
        <authorList>
            <person name="Jo E."/>
        </authorList>
    </citation>
    <scope>NUCLEOTIDE SEQUENCE</scope>
    <source>
        <tissue evidence="5">Whole body</tissue>
    </source>
</reference>
<organism evidence="5 6">
    <name type="scientific">Artemia franciscana</name>
    <name type="common">Brine shrimp</name>
    <name type="synonym">Artemia sanfranciscana</name>
    <dbReference type="NCBI Taxonomy" id="6661"/>
    <lineage>
        <taxon>Eukaryota</taxon>
        <taxon>Metazoa</taxon>
        <taxon>Ecdysozoa</taxon>
        <taxon>Arthropoda</taxon>
        <taxon>Crustacea</taxon>
        <taxon>Branchiopoda</taxon>
        <taxon>Anostraca</taxon>
        <taxon>Artemiidae</taxon>
        <taxon>Artemia</taxon>
    </lineage>
</organism>
<dbReference type="SUPFAM" id="SSF51011">
    <property type="entry name" value="Glycosyl hydrolase domain"/>
    <property type="match status" value="1"/>
</dbReference>
<dbReference type="InterPro" id="IPR017853">
    <property type="entry name" value="GH"/>
</dbReference>
<comment type="catalytic activity">
    <reaction evidence="1">
        <text>Endohydrolysis of (1-&gt;4)-alpha-D-glucosidic linkages in polysaccharides containing three or more (1-&gt;4)-alpha-linked D-glucose units.</text>
        <dbReference type="EC" id="3.2.1.1"/>
    </reaction>
</comment>
<dbReference type="Gene3D" id="3.40.50.2000">
    <property type="entry name" value="Glycogen Phosphorylase B"/>
    <property type="match status" value="1"/>
</dbReference>
<feature type="domain" description="Alpha-amylase C-terminal" evidence="4">
    <location>
        <begin position="54"/>
        <end position="139"/>
    </location>
</feature>
<dbReference type="AlphaFoldDB" id="A0AA88LBE6"/>
<dbReference type="Pfam" id="PF02806">
    <property type="entry name" value="Alpha-amylase_C"/>
    <property type="match status" value="1"/>
</dbReference>
<feature type="non-terminal residue" evidence="5">
    <location>
        <position position="240"/>
    </location>
</feature>
<evidence type="ECO:0000313" key="6">
    <source>
        <dbReference type="Proteomes" id="UP001187531"/>
    </source>
</evidence>
<accession>A0AA88LBE6</accession>
<dbReference type="Gene3D" id="3.20.20.80">
    <property type="entry name" value="Glycosidases"/>
    <property type="match status" value="1"/>
</dbReference>
<name>A0AA88LBE6_ARTSF</name>
<evidence type="ECO:0000256" key="1">
    <source>
        <dbReference type="ARBA" id="ARBA00000548"/>
    </source>
</evidence>
<dbReference type="InterPro" id="IPR031319">
    <property type="entry name" value="A-amylase_C"/>
</dbReference>